<dbReference type="InterPro" id="IPR015422">
    <property type="entry name" value="PyrdxlP-dep_Trfase_small"/>
</dbReference>
<dbReference type="GO" id="GO:0042286">
    <property type="term" value="F:glutamate-1-semialdehyde 2,1-aminomutase activity"/>
    <property type="evidence" value="ECO:0007669"/>
    <property type="project" value="UniProtKB-EC"/>
</dbReference>
<dbReference type="PANTHER" id="PTHR43713">
    <property type="entry name" value="GLUTAMATE-1-SEMIALDEHYDE 2,1-AMINOMUTASE"/>
    <property type="match status" value="1"/>
</dbReference>
<dbReference type="PANTHER" id="PTHR43713:SF3">
    <property type="entry name" value="GLUTAMATE-1-SEMIALDEHYDE 2,1-AMINOMUTASE 1, CHLOROPLASTIC-RELATED"/>
    <property type="match status" value="1"/>
</dbReference>
<evidence type="ECO:0000256" key="5">
    <source>
        <dbReference type="ARBA" id="ARBA00022898"/>
    </source>
</evidence>
<feature type="modified residue" description="N6-(pyridoxal phosphate)lysine" evidence="8">
    <location>
        <position position="265"/>
    </location>
</feature>
<proteinExistence type="inferred from homology"/>
<dbReference type="HAMAP" id="MF_00375">
    <property type="entry name" value="HemL_aminotrans_3"/>
    <property type="match status" value="1"/>
</dbReference>
<evidence type="ECO:0000256" key="2">
    <source>
        <dbReference type="ARBA" id="ARBA00001933"/>
    </source>
</evidence>
<name>A0ABT9NBA9_9ACTO</name>
<dbReference type="EMBL" id="JAUSQW010000001">
    <property type="protein sequence ID" value="MDP9800992.1"/>
    <property type="molecule type" value="Genomic_DNA"/>
</dbReference>
<evidence type="ECO:0000313" key="9">
    <source>
        <dbReference type="EMBL" id="MDP9800992.1"/>
    </source>
</evidence>
<dbReference type="NCBIfam" id="TIGR00713">
    <property type="entry name" value="hemL"/>
    <property type="match status" value="1"/>
</dbReference>
<gene>
    <name evidence="8" type="primary">hemL</name>
    <name evidence="9" type="ORF">J2S49_001068</name>
</gene>
<keyword evidence="8" id="KW-0963">Cytoplasm</keyword>
<dbReference type="RefSeq" id="WP_278058589.1">
    <property type="nucleotide sequence ID" value="NZ_CP121247.1"/>
</dbReference>
<reference evidence="9 10" key="1">
    <citation type="submission" date="2023-07" db="EMBL/GenBank/DDBJ databases">
        <title>Sequencing the genomes of 1000 actinobacteria strains.</title>
        <authorList>
            <person name="Klenk H.-P."/>
        </authorList>
    </citation>
    <scope>NUCLEOTIDE SEQUENCE [LARGE SCALE GENOMIC DNA]</scope>
    <source>
        <strain evidence="9 10">DSM 102162</strain>
    </source>
</reference>
<dbReference type="Proteomes" id="UP001235966">
    <property type="component" value="Unassembled WGS sequence"/>
</dbReference>
<evidence type="ECO:0000256" key="4">
    <source>
        <dbReference type="ARBA" id="ARBA00008981"/>
    </source>
</evidence>
<evidence type="ECO:0000313" key="10">
    <source>
        <dbReference type="Proteomes" id="UP001235966"/>
    </source>
</evidence>
<dbReference type="InterPro" id="IPR005814">
    <property type="entry name" value="Aminotrans_3"/>
</dbReference>
<protein>
    <recommendedName>
        <fullName evidence="8">Glutamate-1-semialdehyde 2,1-aminomutase</fullName>
        <shortName evidence="8">GSA</shortName>
        <ecNumber evidence="8">5.4.3.8</ecNumber>
    </recommendedName>
    <alternativeName>
        <fullName evidence="8">Glutamate-1-semialdehyde aminotransferase</fullName>
        <shortName evidence="8">GSA-AT</shortName>
    </alternativeName>
</protein>
<keyword evidence="7 8" id="KW-0627">Porphyrin biosynthesis</keyword>
<evidence type="ECO:0000256" key="8">
    <source>
        <dbReference type="HAMAP-Rule" id="MF_00375"/>
    </source>
</evidence>
<comment type="similarity">
    <text evidence="4 8">Belongs to the class-III pyridoxal-phosphate-dependent aminotransferase family. HemL subfamily.</text>
</comment>
<keyword evidence="5 8" id="KW-0663">Pyridoxal phosphate</keyword>
<evidence type="ECO:0000256" key="3">
    <source>
        <dbReference type="ARBA" id="ARBA00004819"/>
    </source>
</evidence>
<comment type="caution">
    <text evidence="9">The sequence shown here is derived from an EMBL/GenBank/DDBJ whole genome shotgun (WGS) entry which is preliminary data.</text>
</comment>
<organism evidence="9 10">
    <name type="scientific">Arcanobacterium wilhelmae</name>
    <dbReference type="NCBI Taxonomy" id="1803177"/>
    <lineage>
        <taxon>Bacteria</taxon>
        <taxon>Bacillati</taxon>
        <taxon>Actinomycetota</taxon>
        <taxon>Actinomycetes</taxon>
        <taxon>Actinomycetales</taxon>
        <taxon>Actinomycetaceae</taxon>
        <taxon>Arcanobacterium</taxon>
    </lineage>
</organism>
<comment type="cofactor">
    <cofactor evidence="2 8">
        <name>pyridoxal 5'-phosphate</name>
        <dbReference type="ChEBI" id="CHEBI:597326"/>
    </cofactor>
</comment>
<evidence type="ECO:0000256" key="6">
    <source>
        <dbReference type="ARBA" id="ARBA00023235"/>
    </source>
</evidence>
<dbReference type="NCBIfam" id="NF000818">
    <property type="entry name" value="PRK00062.1"/>
    <property type="match status" value="1"/>
</dbReference>
<dbReference type="EC" id="5.4.3.8" evidence="8"/>
<dbReference type="InterPro" id="IPR049704">
    <property type="entry name" value="Aminotrans_3_PPA_site"/>
</dbReference>
<comment type="pathway">
    <text evidence="3">Porphyrin-containing compound metabolism; protoporphyrin-IX biosynthesis; 5-aminolevulinate from L-glutamyl-tRNA(Glu): step 2/2.</text>
</comment>
<dbReference type="InterPro" id="IPR004639">
    <property type="entry name" value="4pyrrol_synth_GluAld_NH2Trfase"/>
</dbReference>
<dbReference type="Pfam" id="PF00202">
    <property type="entry name" value="Aminotran_3"/>
    <property type="match status" value="1"/>
</dbReference>
<keyword evidence="10" id="KW-1185">Reference proteome</keyword>
<comment type="subunit">
    <text evidence="8">Homodimer.</text>
</comment>
<accession>A0ABT9NBA9</accession>
<dbReference type="Gene3D" id="3.90.1150.10">
    <property type="entry name" value="Aspartate Aminotransferase, domain 1"/>
    <property type="match status" value="1"/>
</dbReference>
<evidence type="ECO:0000256" key="1">
    <source>
        <dbReference type="ARBA" id="ARBA00001579"/>
    </source>
</evidence>
<sequence length="429" mass="44426">MTSIFERAKRVIPGGVDSPVRAFGSVGGAPVFIERAAGPYVYSAQREFVDLVGSWGPALLGHAHPEVVEVVREAAAKGLSFGAPTAAEVELAEVVAARVAPVEKVRFVSTGTEATMTAIRLARGFTGRDLIVKFAGCYHGHEDAMLVAAGSGVATFGMSSSAGVPAGTAADTVVLPYNDRDAVRALFAEHGERIAGIITESAAANMGVVAPLPGFNAFLKEQCAAAGALLIVDEVLTGFRVSPAGYWGLEQAEHPYEPDLFTFGKVIGGGMPIAALGGRADVMDYLAPLGPVYQAGTLSGNPLATAAGLATLHLADAGVYERINAASAAISDGISAALAAEGVTHHIQRAGSLFSVLFAEGEAHNYEEVAAQEQFRYPPFFHAFLENGVHLPPSIFEAYFVSATHSDEIVNRILEVAPIAAKAAAQAAA</sequence>
<comment type="subcellular location">
    <subcellularLocation>
        <location evidence="8">Cytoplasm</location>
    </subcellularLocation>
</comment>
<dbReference type="SUPFAM" id="SSF53383">
    <property type="entry name" value="PLP-dependent transferases"/>
    <property type="match status" value="1"/>
</dbReference>
<keyword evidence="6 8" id="KW-0413">Isomerase</keyword>
<dbReference type="Gene3D" id="3.40.640.10">
    <property type="entry name" value="Type I PLP-dependent aspartate aminotransferase-like (Major domain)"/>
    <property type="match status" value="1"/>
</dbReference>
<evidence type="ECO:0000256" key="7">
    <source>
        <dbReference type="ARBA" id="ARBA00023244"/>
    </source>
</evidence>
<dbReference type="InterPro" id="IPR015424">
    <property type="entry name" value="PyrdxlP-dep_Trfase"/>
</dbReference>
<comment type="catalytic activity">
    <reaction evidence="1 8">
        <text>(S)-4-amino-5-oxopentanoate = 5-aminolevulinate</text>
        <dbReference type="Rhea" id="RHEA:14265"/>
        <dbReference type="ChEBI" id="CHEBI:57501"/>
        <dbReference type="ChEBI" id="CHEBI:356416"/>
        <dbReference type="EC" id="5.4.3.8"/>
    </reaction>
</comment>
<dbReference type="PROSITE" id="PS00600">
    <property type="entry name" value="AA_TRANSFER_CLASS_3"/>
    <property type="match status" value="1"/>
</dbReference>
<dbReference type="CDD" id="cd00610">
    <property type="entry name" value="OAT_like"/>
    <property type="match status" value="1"/>
</dbReference>
<dbReference type="InterPro" id="IPR015421">
    <property type="entry name" value="PyrdxlP-dep_Trfase_major"/>
</dbReference>